<keyword evidence="2" id="KW-1185">Reference proteome</keyword>
<dbReference type="AlphaFoldDB" id="A0A6H5GL04"/>
<name>A0A6H5GL04_9HEMI</name>
<reference evidence="1 2" key="1">
    <citation type="submission" date="2020-02" db="EMBL/GenBank/DDBJ databases">
        <authorList>
            <person name="Ferguson B K."/>
        </authorList>
    </citation>
    <scope>NUCLEOTIDE SEQUENCE [LARGE SCALE GENOMIC DNA]</scope>
</reference>
<gene>
    <name evidence="1" type="ORF">NTEN_LOCUS8458</name>
</gene>
<dbReference type="EMBL" id="CADCXU010012805">
    <property type="protein sequence ID" value="CAB0002671.1"/>
    <property type="molecule type" value="Genomic_DNA"/>
</dbReference>
<proteinExistence type="predicted"/>
<dbReference type="Proteomes" id="UP000479000">
    <property type="component" value="Unassembled WGS sequence"/>
</dbReference>
<organism evidence="1 2">
    <name type="scientific">Nesidiocoris tenuis</name>
    <dbReference type="NCBI Taxonomy" id="355587"/>
    <lineage>
        <taxon>Eukaryota</taxon>
        <taxon>Metazoa</taxon>
        <taxon>Ecdysozoa</taxon>
        <taxon>Arthropoda</taxon>
        <taxon>Hexapoda</taxon>
        <taxon>Insecta</taxon>
        <taxon>Pterygota</taxon>
        <taxon>Neoptera</taxon>
        <taxon>Paraneoptera</taxon>
        <taxon>Hemiptera</taxon>
        <taxon>Heteroptera</taxon>
        <taxon>Panheteroptera</taxon>
        <taxon>Cimicomorpha</taxon>
        <taxon>Miridae</taxon>
        <taxon>Dicyphina</taxon>
        <taxon>Nesidiocoris</taxon>
    </lineage>
</organism>
<evidence type="ECO:0000313" key="2">
    <source>
        <dbReference type="Proteomes" id="UP000479000"/>
    </source>
</evidence>
<evidence type="ECO:0000313" key="1">
    <source>
        <dbReference type="EMBL" id="CAB0002671.1"/>
    </source>
</evidence>
<protein>
    <submittedName>
        <fullName evidence="1">Uncharacterized protein</fullName>
    </submittedName>
</protein>
<accession>A0A6H5GL04</accession>
<sequence>MKRSLSYWLMRLMRNPVVIQYQLCTQGALGWATRCSGEGRTPHSELQVLTGEDSRPEAAVVGRPSSFASRRGFHFLRSKAGLTKWPSWARGEHSRVGAYTECPWGEGYPMSGTGTIRPTSYDNIKGPARECTTDTDLDTIAPLITDPRGRHCHPKNCTLVAF</sequence>